<dbReference type="InterPro" id="IPR006312">
    <property type="entry name" value="TatA/E"/>
</dbReference>
<keyword evidence="3 9" id="KW-1003">Cell membrane</keyword>
<dbReference type="InterPro" id="IPR003369">
    <property type="entry name" value="TatA/B/E"/>
</dbReference>
<keyword evidence="5 9" id="KW-0653">Protein transport</keyword>
<evidence type="ECO:0000256" key="8">
    <source>
        <dbReference type="ARBA" id="ARBA00023136"/>
    </source>
</evidence>
<keyword evidence="8 9" id="KW-0472">Membrane</keyword>
<dbReference type="GO" id="GO:0043953">
    <property type="term" value="P:protein transport by the Tat complex"/>
    <property type="evidence" value="ECO:0007669"/>
    <property type="project" value="UniProtKB-UniRule"/>
</dbReference>
<keyword evidence="7 9" id="KW-0811">Translocation</keyword>
<evidence type="ECO:0000256" key="7">
    <source>
        <dbReference type="ARBA" id="ARBA00023010"/>
    </source>
</evidence>
<dbReference type="Gene3D" id="1.20.5.3310">
    <property type="match status" value="1"/>
</dbReference>
<evidence type="ECO:0000256" key="3">
    <source>
        <dbReference type="ARBA" id="ARBA00022475"/>
    </source>
</evidence>
<name>A0A4Z1R636_9GAMM</name>
<gene>
    <name evidence="9 11" type="primary">tatA</name>
    <name evidence="11" type="ORF">E4582_10235</name>
</gene>
<evidence type="ECO:0000256" key="10">
    <source>
        <dbReference type="SAM" id="MobiDB-lite"/>
    </source>
</evidence>
<keyword evidence="6 9" id="KW-1133">Transmembrane helix</keyword>
<feature type="transmembrane region" description="Helical" evidence="9">
    <location>
        <begin position="6"/>
        <end position="22"/>
    </location>
</feature>
<protein>
    <recommendedName>
        <fullName evidence="9">Sec-independent protein translocase protein TatA</fullName>
    </recommendedName>
</protein>
<dbReference type="AlphaFoldDB" id="A0A4Z1R636"/>
<dbReference type="PANTHER" id="PTHR42982:SF1">
    <property type="entry name" value="SEC-INDEPENDENT PROTEIN TRANSLOCASE PROTEIN TATA"/>
    <property type="match status" value="1"/>
</dbReference>
<accession>A0A4Z1R636</accession>
<dbReference type="PANTHER" id="PTHR42982">
    <property type="entry name" value="SEC-INDEPENDENT PROTEIN TRANSLOCASE PROTEIN TATA"/>
    <property type="match status" value="1"/>
</dbReference>
<keyword evidence="12" id="KW-1185">Reference proteome</keyword>
<sequence>MGSFSIWHWIIVALVVLLVFGTRKLRGAGRDLGEAIKGFKQGMRDDDTPSAQIEQRRTETVADGDRKRDRDDAAR</sequence>
<comment type="subcellular location">
    <subcellularLocation>
        <location evidence="1 9">Cell membrane</location>
        <topology evidence="1 9">Single-pass membrane protein</topology>
    </subcellularLocation>
</comment>
<evidence type="ECO:0000256" key="4">
    <source>
        <dbReference type="ARBA" id="ARBA00022692"/>
    </source>
</evidence>
<dbReference type="RefSeq" id="WP_134674457.1">
    <property type="nucleotide sequence ID" value="NZ_SPUH01000001.1"/>
</dbReference>
<keyword evidence="4 9" id="KW-0812">Transmembrane</keyword>
<comment type="subunit">
    <text evidence="9">The Tat system comprises two distinct complexes: a TatABC complex, containing multiple copies of TatA, TatB and TatC subunits, and a separate TatA complex, containing only TatA subunits. Substrates initially bind to the TatABC complex, which probably triggers association of the separate TatA complex to form the active translocon.</text>
</comment>
<comment type="similarity">
    <text evidence="9">Belongs to the TatA/E family.</text>
</comment>
<dbReference type="GO" id="GO:0033281">
    <property type="term" value="C:TAT protein transport complex"/>
    <property type="evidence" value="ECO:0007669"/>
    <property type="project" value="UniProtKB-UniRule"/>
</dbReference>
<reference evidence="11 12" key="1">
    <citation type="submission" date="2019-01" db="EMBL/GenBank/DDBJ databases">
        <authorList>
            <person name="Zhang S."/>
        </authorList>
    </citation>
    <scope>NUCLEOTIDE SEQUENCE [LARGE SCALE GENOMIC DNA]</scope>
    <source>
        <strain evidence="11 12">1626</strain>
    </source>
</reference>
<evidence type="ECO:0000256" key="6">
    <source>
        <dbReference type="ARBA" id="ARBA00022989"/>
    </source>
</evidence>
<feature type="region of interest" description="Disordered" evidence="10">
    <location>
        <begin position="40"/>
        <end position="75"/>
    </location>
</feature>
<dbReference type="GO" id="GO:0008320">
    <property type="term" value="F:protein transmembrane transporter activity"/>
    <property type="evidence" value="ECO:0007669"/>
    <property type="project" value="UniProtKB-UniRule"/>
</dbReference>
<evidence type="ECO:0000313" key="11">
    <source>
        <dbReference type="EMBL" id="TKS55102.1"/>
    </source>
</evidence>
<comment type="function">
    <text evidence="9">Part of the twin-arginine translocation (Tat) system that transports large folded proteins containing a characteristic twin-arginine motif in their signal peptide across membranes. TatA could form the protein-conducting channel of the Tat system.</text>
</comment>
<evidence type="ECO:0000256" key="9">
    <source>
        <dbReference type="HAMAP-Rule" id="MF_00236"/>
    </source>
</evidence>
<dbReference type="NCBIfam" id="NF002813">
    <property type="entry name" value="PRK02958.1"/>
    <property type="match status" value="1"/>
</dbReference>
<evidence type="ECO:0000256" key="2">
    <source>
        <dbReference type="ARBA" id="ARBA00022448"/>
    </source>
</evidence>
<dbReference type="NCBIfam" id="TIGR01411">
    <property type="entry name" value="tatAE"/>
    <property type="match status" value="1"/>
</dbReference>
<proteinExistence type="inferred from homology"/>
<evidence type="ECO:0000313" key="12">
    <source>
        <dbReference type="Proteomes" id="UP000298681"/>
    </source>
</evidence>
<evidence type="ECO:0000256" key="1">
    <source>
        <dbReference type="ARBA" id="ARBA00004162"/>
    </source>
</evidence>
<dbReference type="Pfam" id="PF02416">
    <property type="entry name" value="TatA_B_E"/>
    <property type="match status" value="1"/>
</dbReference>
<comment type="caution">
    <text evidence="11">The sequence shown here is derived from an EMBL/GenBank/DDBJ whole genome shotgun (WGS) entry which is preliminary data.</text>
</comment>
<keyword evidence="2 9" id="KW-0813">Transport</keyword>
<dbReference type="Proteomes" id="UP000298681">
    <property type="component" value="Unassembled WGS sequence"/>
</dbReference>
<organism evidence="11 12">
    <name type="scientific">Luteimonas yindakuii</name>
    <dbReference type="NCBI Taxonomy" id="2565782"/>
    <lineage>
        <taxon>Bacteria</taxon>
        <taxon>Pseudomonadati</taxon>
        <taxon>Pseudomonadota</taxon>
        <taxon>Gammaproteobacteria</taxon>
        <taxon>Lysobacterales</taxon>
        <taxon>Lysobacteraceae</taxon>
        <taxon>Luteimonas</taxon>
    </lineage>
</organism>
<dbReference type="HAMAP" id="MF_00236">
    <property type="entry name" value="TatA_E"/>
    <property type="match status" value="1"/>
</dbReference>
<evidence type="ECO:0000256" key="5">
    <source>
        <dbReference type="ARBA" id="ARBA00022927"/>
    </source>
</evidence>
<feature type="compositionally biased region" description="Basic and acidic residues" evidence="10">
    <location>
        <begin position="54"/>
        <end position="75"/>
    </location>
</feature>
<dbReference type="EMBL" id="SPUH01000001">
    <property type="protein sequence ID" value="TKS55102.1"/>
    <property type="molecule type" value="Genomic_DNA"/>
</dbReference>